<dbReference type="GO" id="GO:0004888">
    <property type="term" value="F:transmembrane signaling receptor activity"/>
    <property type="evidence" value="ECO:0007669"/>
    <property type="project" value="InterPro"/>
</dbReference>
<dbReference type="InterPro" id="IPR004089">
    <property type="entry name" value="MCPsignal_dom"/>
</dbReference>
<reference evidence="6" key="1">
    <citation type="submission" date="2021-03" db="EMBL/GenBank/DDBJ databases">
        <title>Roseibium sp. CAU 1637 isolated from Incheon.</title>
        <authorList>
            <person name="Kim W."/>
        </authorList>
    </citation>
    <scope>NUCLEOTIDE SEQUENCE</scope>
    <source>
        <strain evidence="6">CAU 1637</strain>
    </source>
</reference>
<dbReference type="GO" id="GO:0016020">
    <property type="term" value="C:membrane"/>
    <property type="evidence" value="ECO:0007669"/>
    <property type="project" value="InterPro"/>
</dbReference>
<evidence type="ECO:0000256" key="4">
    <source>
        <dbReference type="SAM" id="MobiDB-lite"/>
    </source>
</evidence>
<protein>
    <submittedName>
        <fullName evidence="6">PilZ domain-containing protein</fullName>
    </submittedName>
</protein>
<dbReference type="EMBL" id="JAFLNF010000005">
    <property type="protein sequence ID" value="MBO0346098.1"/>
    <property type="molecule type" value="Genomic_DNA"/>
</dbReference>
<comment type="similarity">
    <text evidence="2">Belongs to the methyl-accepting chemotaxis (MCP) protein family.</text>
</comment>
<feature type="region of interest" description="Disordered" evidence="4">
    <location>
        <begin position="26"/>
        <end position="46"/>
    </location>
</feature>
<dbReference type="Gene3D" id="2.40.10.220">
    <property type="entry name" value="predicted glycosyltransferase like domains"/>
    <property type="match status" value="1"/>
</dbReference>
<evidence type="ECO:0000256" key="3">
    <source>
        <dbReference type="PROSITE-ProRule" id="PRU00284"/>
    </source>
</evidence>
<sequence length="592" mass="63846">MSYFSRRKAKIVSTDLTSIEENSISSQEVSVDHRATASQNDVAPSSAHTLDAIEDDLQVAAKSMSEAAGEVTSKINSQRHLLGQVEDASDRLETQSSEAASTASELAHSISELSSASDEIGRQITNSNQLVDQARGLADEANQGVLELQSAIDAIANVVRLISDVAKQTNLLALNATIEAARAGEAGKGFAVVASEVKALSQQTQNATDEISSNIARLQDSAGTSIGNVTRVIDVIAEIRPSFATVEAAVHEQIDTTRSIGDRARDTAQFVQEVSSQAQAIAASTEQAMKVADEAAQASTGMGERADGLGNRFTMMIRQTALGDRRQQDRWPARLNGTLRAPQGTQRFETLDISEGGLLLKPEGDPSSSTGSLLDLQVTGLGSTQVRVVAVSENGLHCSFVSPGTEFISAVRQKIAQIHSEHEVFVERAQDGANRIAAAMDELIRTGQLQADDLFDTSYEPIEGSAPQQFATRYLKHLEKLLPTIQEGILGTDKSMAFCAAVDRNGYLPVHNKIYSHPQKADDPVWNAGNCRNKRIFDDRAGLSAGRNTRPFLIQTYARDMGAGNIIWMREIDAPILIQGRHWGGFRTAYKM</sequence>
<feature type="domain" description="Methyl-accepting transducer" evidence="5">
    <location>
        <begin position="53"/>
        <end position="296"/>
    </location>
</feature>
<dbReference type="AlphaFoldDB" id="A0A939ERA2"/>
<comment type="caution">
    <text evidence="6">The sequence shown here is derived from an EMBL/GenBank/DDBJ whole genome shotgun (WGS) entry which is preliminary data.</text>
</comment>
<keyword evidence="1 3" id="KW-0807">Transducer</keyword>
<dbReference type="InterPro" id="IPR009875">
    <property type="entry name" value="PilZ_domain"/>
</dbReference>
<proteinExistence type="inferred from homology"/>
<dbReference type="SMART" id="SM00283">
    <property type="entry name" value="MA"/>
    <property type="match status" value="1"/>
</dbReference>
<dbReference type="SUPFAM" id="SSF141371">
    <property type="entry name" value="PilZ domain-like"/>
    <property type="match status" value="1"/>
</dbReference>
<evidence type="ECO:0000256" key="1">
    <source>
        <dbReference type="ARBA" id="ARBA00023224"/>
    </source>
</evidence>
<dbReference type="PROSITE" id="PS50111">
    <property type="entry name" value="CHEMOTAXIS_TRANSDUC_2"/>
    <property type="match status" value="1"/>
</dbReference>
<dbReference type="Pfam" id="PF00015">
    <property type="entry name" value="MCPsignal"/>
    <property type="match status" value="1"/>
</dbReference>
<dbReference type="GO" id="GO:0007165">
    <property type="term" value="P:signal transduction"/>
    <property type="evidence" value="ECO:0007669"/>
    <property type="project" value="UniProtKB-KW"/>
</dbReference>
<dbReference type="InterPro" id="IPR004090">
    <property type="entry name" value="Chemotax_Me-accpt_rcpt"/>
</dbReference>
<dbReference type="Gene3D" id="1.10.287.950">
    <property type="entry name" value="Methyl-accepting chemotaxis protein"/>
    <property type="match status" value="1"/>
</dbReference>
<dbReference type="PANTHER" id="PTHR32089:SF112">
    <property type="entry name" value="LYSOZYME-LIKE PROTEIN-RELATED"/>
    <property type="match status" value="1"/>
</dbReference>
<feature type="compositionally biased region" description="Polar residues" evidence="4">
    <location>
        <begin position="36"/>
        <end position="46"/>
    </location>
</feature>
<dbReference type="GO" id="GO:0006935">
    <property type="term" value="P:chemotaxis"/>
    <property type="evidence" value="ECO:0007669"/>
    <property type="project" value="InterPro"/>
</dbReference>
<dbReference type="SUPFAM" id="SSF58104">
    <property type="entry name" value="Methyl-accepting chemotaxis protein (MCP) signaling domain"/>
    <property type="match status" value="1"/>
</dbReference>
<dbReference type="PRINTS" id="PR00260">
    <property type="entry name" value="CHEMTRNSDUCR"/>
</dbReference>
<keyword evidence="7" id="KW-1185">Reference proteome</keyword>
<evidence type="ECO:0000313" key="7">
    <source>
        <dbReference type="Proteomes" id="UP000664779"/>
    </source>
</evidence>
<evidence type="ECO:0000313" key="6">
    <source>
        <dbReference type="EMBL" id="MBO0346098.1"/>
    </source>
</evidence>
<evidence type="ECO:0000256" key="2">
    <source>
        <dbReference type="ARBA" id="ARBA00029447"/>
    </source>
</evidence>
<organism evidence="6 7">
    <name type="scientific">Roseibium limicola</name>
    <dbReference type="NCBI Taxonomy" id="2816037"/>
    <lineage>
        <taxon>Bacteria</taxon>
        <taxon>Pseudomonadati</taxon>
        <taxon>Pseudomonadota</taxon>
        <taxon>Alphaproteobacteria</taxon>
        <taxon>Hyphomicrobiales</taxon>
        <taxon>Stappiaceae</taxon>
        <taxon>Roseibium</taxon>
    </lineage>
</organism>
<dbReference type="Pfam" id="PF07238">
    <property type="entry name" value="PilZ"/>
    <property type="match status" value="1"/>
</dbReference>
<gene>
    <name evidence="6" type="ORF">J0X15_12775</name>
</gene>
<dbReference type="Proteomes" id="UP000664779">
    <property type="component" value="Unassembled WGS sequence"/>
</dbReference>
<accession>A0A939ERA2</accession>
<name>A0A939ERA2_9HYPH</name>
<dbReference type="GO" id="GO:0035438">
    <property type="term" value="F:cyclic-di-GMP binding"/>
    <property type="evidence" value="ECO:0007669"/>
    <property type="project" value="InterPro"/>
</dbReference>
<evidence type="ECO:0000259" key="5">
    <source>
        <dbReference type="PROSITE" id="PS50111"/>
    </source>
</evidence>
<dbReference type="PANTHER" id="PTHR32089">
    <property type="entry name" value="METHYL-ACCEPTING CHEMOTAXIS PROTEIN MCPB"/>
    <property type="match status" value="1"/>
</dbReference>